<dbReference type="AlphaFoldDB" id="A0A0B6ZRE2"/>
<reference evidence="1" key="1">
    <citation type="submission" date="2014-12" db="EMBL/GenBank/DDBJ databases">
        <title>Insight into the proteome of Arion vulgaris.</title>
        <authorList>
            <person name="Aradska J."/>
            <person name="Bulat T."/>
            <person name="Smidak R."/>
            <person name="Sarate P."/>
            <person name="Gangsoo J."/>
            <person name="Sialana F."/>
            <person name="Bilban M."/>
            <person name="Lubec G."/>
        </authorList>
    </citation>
    <scope>NUCLEOTIDE SEQUENCE</scope>
    <source>
        <tissue evidence="1">Skin</tissue>
    </source>
</reference>
<proteinExistence type="predicted"/>
<name>A0A0B6ZRE2_9EUPU</name>
<evidence type="ECO:0000313" key="1">
    <source>
        <dbReference type="EMBL" id="CEK70386.1"/>
    </source>
</evidence>
<organism evidence="1">
    <name type="scientific">Arion vulgaris</name>
    <dbReference type="NCBI Taxonomy" id="1028688"/>
    <lineage>
        <taxon>Eukaryota</taxon>
        <taxon>Metazoa</taxon>
        <taxon>Spiralia</taxon>
        <taxon>Lophotrochozoa</taxon>
        <taxon>Mollusca</taxon>
        <taxon>Gastropoda</taxon>
        <taxon>Heterobranchia</taxon>
        <taxon>Euthyneura</taxon>
        <taxon>Panpulmonata</taxon>
        <taxon>Eupulmonata</taxon>
        <taxon>Stylommatophora</taxon>
        <taxon>Helicina</taxon>
        <taxon>Arionoidea</taxon>
        <taxon>Arionidae</taxon>
        <taxon>Arion</taxon>
    </lineage>
</organism>
<accession>A0A0B6ZRE2</accession>
<sequence>MSQTRQICKDQLPMDRNNKDQQLVNETIKFVPHRMDFHDTQECNWPPWNRLRETSPYSNGYKTKITSIIISFLNSYIYNK</sequence>
<gene>
    <name evidence="1" type="primary">ORF73909</name>
</gene>
<dbReference type="EMBL" id="HACG01023521">
    <property type="protein sequence ID" value="CEK70386.1"/>
    <property type="molecule type" value="Transcribed_RNA"/>
</dbReference>
<protein>
    <submittedName>
        <fullName evidence="1">Uncharacterized protein</fullName>
    </submittedName>
</protein>